<organism evidence="14 15">
    <name type="scientific">Erwinia typographi</name>
    <dbReference type="NCBI Taxonomy" id="371042"/>
    <lineage>
        <taxon>Bacteria</taxon>
        <taxon>Pseudomonadati</taxon>
        <taxon>Pseudomonadota</taxon>
        <taxon>Gammaproteobacteria</taxon>
        <taxon>Enterobacterales</taxon>
        <taxon>Erwiniaceae</taxon>
        <taxon>Erwinia</taxon>
    </lineage>
</organism>
<comment type="subcellular location">
    <subcellularLocation>
        <location evidence="1 10">Cell outer membrane</location>
    </subcellularLocation>
</comment>
<proteinExistence type="inferred from homology"/>
<feature type="domain" description="NolW-like" evidence="12">
    <location>
        <begin position="173"/>
        <end position="239"/>
    </location>
</feature>
<dbReference type="InterPro" id="IPR001775">
    <property type="entry name" value="GspD/PilQ"/>
</dbReference>
<dbReference type="EMBL" id="JRUQ01000028">
    <property type="protein sequence ID" value="KGT94431.1"/>
    <property type="molecule type" value="Genomic_DNA"/>
</dbReference>
<dbReference type="Pfam" id="PF21305">
    <property type="entry name" value="type_II_gspD_N0"/>
    <property type="match status" value="1"/>
</dbReference>
<evidence type="ECO:0000256" key="3">
    <source>
        <dbReference type="ARBA" id="ARBA00022448"/>
    </source>
</evidence>
<dbReference type="GO" id="GO:0015627">
    <property type="term" value="C:type II protein secretion system complex"/>
    <property type="evidence" value="ECO:0007669"/>
    <property type="project" value="InterPro"/>
</dbReference>
<dbReference type="InterPro" id="IPR004846">
    <property type="entry name" value="T2SS/T3SS_dom"/>
</dbReference>
<reference evidence="14 15" key="1">
    <citation type="submission" date="2014-10" db="EMBL/GenBank/DDBJ databases">
        <title>Genome sequence of Erwinia typographi M043b.</title>
        <authorList>
            <person name="Chan K.-G."/>
            <person name="Tan W.-S."/>
        </authorList>
    </citation>
    <scope>NUCLEOTIDE SEQUENCE [LARGE SCALE GENOMIC DNA]</scope>
    <source>
        <strain evidence="14 15">M043b</strain>
    </source>
</reference>
<dbReference type="GO" id="GO:0009279">
    <property type="term" value="C:cell outer membrane"/>
    <property type="evidence" value="ECO:0007669"/>
    <property type="project" value="UniProtKB-SubCell"/>
</dbReference>
<dbReference type="Gene3D" id="3.30.1370.120">
    <property type="match status" value="3"/>
</dbReference>
<dbReference type="PRINTS" id="PR00811">
    <property type="entry name" value="BCTERIALGSPD"/>
</dbReference>
<keyword evidence="9" id="KW-0998">Cell outer membrane</keyword>
<feature type="domain" description="NolW-like" evidence="12">
    <location>
        <begin position="247"/>
        <end position="326"/>
    </location>
</feature>
<dbReference type="InterPro" id="IPR004845">
    <property type="entry name" value="T2SS_GspD_CS"/>
</dbReference>
<gene>
    <name evidence="14" type="ORF">NG99_09635</name>
</gene>
<accession>A0A0A3Z9X2</accession>
<comment type="similarity">
    <text evidence="2">Belongs to the bacterial secretin family. GSP D subfamily.</text>
</comment>
<evidence type="ECO:0000256" key="9">
    <source>
        <dbReference type="ARBA" id="ARBA00023237"/>
    </source>
</evidence>
<evidence type="ECO:0000259" key="13">
    <source>
        <dbReference type="Pfam" id="PF21305"/>
    </source>
</evidence>
<feature type="domain" description="Type II/III secretion system secretin-like" evidence="11">
    <location>
        <begin position="399"/>
        <end position="564"/>
    </location>
</feature>
<dbReference type="eggNOG" id="COG1450">
    <property type="taxonomic scope" value="Bacteria"/>
</dbReference>
<dbReference type="Proteomes" id="UP000030351">
    <property type="component" value="Unassembled WGS sequence"/>
</dbReference>
<feature type="domain" description="GspD-like N0" evidence="13">
    <location>
        <begin position="14"/>
        <end position="83"/>
    </location>
</feature>
<dbReference type="PANTHER" id="PTHR30332:SF24">
    <property type="entry name" value="SECRETIN GSPD-RELATED"/>
    <property type="match status" value="1"/>
</dbReference>
<comment type="caution">
    <text evidence="14">The sequence shown here is derived from an EMBL/GenBank/DDBJ whole genome shotgun (WGS) entry which is preliminary data.</text>
</comment>
<dbReference type="PROSITE" id="PS00875">
    <property type="entry name" value="T2SP_D"/>
    <property type="match status" value="1"/>
</dbReference>
<dbReference type="GO" id="GO:0015628">
    <property type="term" value="P:protein secretion by the type II secretion system"/>
    <property type="evidence" value="ECO:0007669"/>
    <property type="project" value="InterPro"/>
</dbReference>
<sequence length="625" mass="67700">MLSPLAWAEKYNASFQNTDIQEFINTISQALNKTVIIQPGVTGNITVKSYDTLDEEQYYQFFLNVLDVHGYNVVEMDNDVLKIVPLSLAGGNARINDGKTPGGDALSTRVVTINNMAAHELVPPLERVDGGSGSIITSFEGSNSLLLTGKSSVINRLLEVIKRLDKIGDRHIDVYPLAHASAAEIIRLAGEMLNNDKKNARPATQSLQMIADERTNSILVMGEAGLRRAALDLIQKLDRKHTSQGKTKVIYLKYAQATTLVEVLTGMSANMENGGNTASSPSSPALLKGTSIKADEQTNSLIITTQPDMMVELENVIEQLDIRRAQVLVEAVIVELQDAEGFNLGVQWFNKHGGGSNFPSNNGTAMGIMESASLAGTVQNITGLGVGFRHNNWAGLVSALKSNTNNDILATPSIVTLDNIEAVFSVGQEVPVLTGSQTTNSDNIFNTVERKNVGIKLKVKPQINQGDSVFLKIEQEVSSVAESSTASSENLGATFNTRTLNNSVLVGSGETVVVGGLLDTTLSDVEQKVPVLGDIPYLGKLFSTTSKKKIKRNLILFIRPTIIRDGSQFRDLSSKKFNDHQDHQPSRNEQQALPVELIELKNADGKREQFKQVSTLIAAFQQSGG</sequence>
<dbReference type="PANTHER" id="PTHR30332">
    <property type="entry name" value="PROBABLE GENERAL SECRETION PATHWAY PROTEIN D"/>
    <property type="match status" value="1"/>
</dbReference>
<evidence type="ECO:0000256" key="2">
    <source>
        <dbReference type="ARBA" id="ARBA00006980"/>
    </source>
</evidence>
<dbReference type="InterPro" id="IPR050810">
    <property type="entry name" value="Bact_Secretion_Sys_Channel"/>
</dbReference>
<keyword evidence="7" id="KW-0653">Protein transport</keyword>
<evidence type="ECO:0000256" key="1">
    <source>
        <dbReference type="ARBA" id="ARBA00004442"/>
    </source>
</evidence>
<keyword evidence="8" id="KW-0472">Membrane</keyword>
<evidence type="ECO:0000313" key="14">
    <source>
        <dbReference type="EMBL" id="KGT94431.1"/>
    </source>
</evidence>
<evidence type="ECO:0000256" key="7">
    <source>
        <dbReference type="ARBA" id="ARBA00022927"/>
    </source>
</evidence>
<dbReference type="Pfam" id="PF00263">
    <property type="entry name" value="Secretin"/>
    <property type="match status" value="1"/>
</dbReference>
<evidence type="ECO:0000256" key="6">
    <source>
        <dbReference type="ARBA" id="ARBA00022729"/>
    </source>
</evidence>
<evidence type="ECO:0000256" key="4">
    <source>
        <dbReference type="ARBA" id="ARBA00022452"/>
    </source>
</evidence>
<dbReference type="STRING" id="371042.NG99_09635"/>
<evidence type="ECO:0000259" key="12">
    <source>
        <dbReference type="Pfam" id="PF03958"/>
    </source>
</evidence>
<evidence type="ECO:0000256" key="10">
    <source>
        <dbReference type="RuleBase" id="RU004004"/>
    </source>
</evidence>
<evidence type="ECO:0000259" key="11">
    <source>
        <dbReference type="Pfam" id="PF00263"/>
    </source>
</evidence>
<keyword evidence="4" id="KW-1134">Transmembrane beta strand</keyword>
<evidence type="ECO:0000256" key="5">
    <source>
        <dbReference type="ARBA" id="ARBA00022692"/>
    </source>
</evidence>
<dbReference type="InterPro" id="IPR005644">
    <property type="entry name" value="NolW-like"/>
</dbReference>
<keyword evidence="3 10" id="KW-0813">Transport</keyword>
<keyword evidence="5" id="KW-0812">Transmembrane</keyword>
<protein>
    <submittedName>
        <fullName evidence="14">General secretion pathway protein GspD</fullName>
    </submittedName>
</protein>
<name>A0A0A3Z9X2_9GAMM</name>
<dbReference type="InterPro" id="IPR049371">
    <property type="entry name" value="GspD-like_N0"/>
</dbReference>
<evidence type="ECO:0000313" key="15">
    <source>
        <dbReference type="Proteomes" id="UP000030351"/>
    </source>
</evidence>
<keyword evidence="6" id="KW-0732">Signal</keyword>
<keyword evidence="15" id="KW-1185">Reference proteome</keyword>
<dbReference type="AlphaFoldDB" id="A0A0A3Z9X2"/>
<dbReference type="InterPro" id="IPR013356">
    <property type="entry name" value="T2SS_GspD"/>
</dbReference>
<dbReference type="InterPro" id="IPR038591">
    <property type="entry name" value="NolW-like_sf"/>
</dbReference>
<dbReference type="NCBIfam" id="TIGR02517">
    <property type="entry name" value="type_II_gspD"/>
    <property type="match status" value="1"/>
</dbReference>
<dbReference type="Pfam" id="PF03958">
    <property type="entry name" value="Secretin_N"/>
    <property type="match status" value="2"/>
</dbReference>
<evidence type="ECO:0000256" key="8">
    <source>
        <dbReference type="ARBA" id="ARBA00023136"/>
    </source>
</evidence>